<dbReference type="SMART" id="SM00317">
    <property type="entry name" value="SET"/>
    <property type="match status" value="1"/>
</dbReference>
<dbReference type="CDD" id="cd20071">
    <property type="entry name" value="SET_SMYD"/>
    <property type="match status" value="1"/>
</dbReference>
<feature type="domain" description="SET" evidence="1">
    <location>
        <begin position="214"/>
        <end position="358"/>
    </location>
</feature>
<evidence type="ECO:0000313" key="3">
    <source>
        <dbReference type="Proteomes" id="UP000701801"/>
    </source>
</evidence>
<sequence>MAPASQGHLTSITTCALCLSEPTCSGPTCRQTQRSMANCYFSPCESLIRAAKHVEGAGGEEHTFKKTRVKIYENLIGHLAAAGLDQLHFCQYFWRDEVPVQNTEMIASVMAENSAIDYQSWRNGNRKLVDDWYKRYSKRPKKIPKSTYRKPREVVSSVEGRCSSSQFGLATLRLGKVNTPSPDKGLATLPLEMVNISSQHWDLASPAAELDHDPRFSTKYFEVREAKGAGLGAFAIKDIKKGEVVMTEKPLFLATDATFWEKYQGLTGEQRDTYRSLHAWSKAGVTWENIAQSIFWTNRFRTYSEPGETGIFVKSSRFNHQCHPHANCSYFFYKDKNLLVFTVLKDIREGEEITISYSDKPQDFPYQYGFTCNCPRCLKTGRR</sequence>
<protein>
    <recommendedName>
        <fullName evidence="1">SET domain-containing protein</fullName>
    </recommendedName>
</protein>
<dbReference type="InterPro" id="IPR046341">
    <property type="entry name" value="SET_dom_sf"/>
</dbReference>
<evidence type="ECO:0000313" key="2">
    <source>
        <dbReference type="EMBL" id="CAG8971495.1"/>
    </source>
</evidence>
<dbReference type="EMBL" id="CAJVRM010000020">
    <property type="protein sequence ID" value="CAG8971495.1"/>
    <property type="molecule type" value="Genomic_DNA"/>
</dbReference>
<dbReference type="PANTHER" id="PTHR47332">
    <property type="entry name" value="SET DOMAIN-CONTAINING PROTEIN 5"/>
    <property type="match status" value="1"/>
</dbReference>
<dbReference type="PROSITE" id="PS50280">
    <property type="entry name" value="SET"/>
    <property type="match status" value="1"/>
</dbReference>
<dbReference type="InterPro" id="IPR001214">
    <property type="entry name" value="SET_dom"/>
</dbReference>
<evidence type="ECO:0000259" key="1">
    <source>
        <dbReference type="PROSITE" id="PS50280"/>
    </source>
</evidence>
<dbReference type="PANTHER" id="PTHR47332:SF4">
    <property type="entry name" value="SET DOMAIN-CONTAINING PROTEIN 5"/>
    <property type="match status" value="1"/>
</dbReference>
<name>A0A9N9LAA9_9HELO</name>
<keyword evidence="3" id="KW-1185">Reference proteome</keyword>
<dbReference type="InterPro" id="IPR053185">
    <property type="entry name" value="SET_domain_protein"/>
</dbReference>
<dbReference type="Proteomes" id="UP000701801">
    <property type="component" value="Unassembled WGS sequence"/>
</dbReference>
<organism evidence="2 3">
    <name type="scientific">Hymenoscyphus albidus</name>
    <dbReference type="NCBI Taxonomy" id="595503"/>
    <lineage>
        <taxon>Eukaryota</taxon>
        <taxon>Fungi</taxon>
        <taxon>Dikarya</taxon>
        <taxon>Ascomycota</taxon>
        <taxon>Pezizomycotina</taxon>
        <taxon>Leotiomycetes</taxon>
        <taxon>Helotiales</taxon>
        <taxon>Helotiaceae</taxon>
        <taxon>Hymenoscyphus</taxon>
    </lineage>
</organism>
<gene>
    <name evidence="2" type="ORF">HYALB_00002079</name>
</gene>
<dbReference type="AlphaFoldDB" id="A0A9N9LAA9"/>
<proteinExistence type="predicted"/>
<dbReference type="SUPFAM" id="SSF82199">
    <property type="entry name" value="SET domain"/>
    <property type="match status" value="1"/>
</dbReference>
<dbReference type="Pfam" id="PF00856">
    <property type="entry name" value="SET"/>
    <property type="match status" value="1"/>
</dbReference>
<comment type="caution">
    <text evidence="2">The sequence shown here is derived from an EMBL/GenBank/DDBJ whole genome shotgun (WGS) entry which is preliminary data.</text>
</comment>
<dbReference type="Gene3D" id="2.170.270.10">
    <property type="entry name" value="SET domain"/>
    <property type="match status" value="1"/>
</dbReference>
<accession>A0A9N9LAA9</accession>
<reference evidence="2" key="1">
    <citation type="submission" date="2021-07" db="EMBL/GenBank/DDBJ databases">
        <authorList>
            <person name="Durling M."/>
        </authorList>
    </citation>
    <scope>NUCLEOTIDE SEQUENCE</scope>
</reference>
<dbReference type="OrthoDB" id="265717at2759"/>